<evidence type="ECO:0008006" key="3">
    <source>
        <dbReference type="Google" id="ProtNLM"/>
    </source>
</evidence>
<proteinExistence type="predicted"/>
<reference evidence="1" key="1">
    <citation type="submission" date="2023-03" db="EMBL/GenBank/DDBJ databases">
        <title>Actinoallomurus iriomotensis NBRC 103684.</title>
        <authorList>
            <person name="Ichikawa N."/>
            <person name="Sato H."/>
            <person name="Tonouchi N."/>
        </authorList>
    </citation>
    <scope>NUCLEOTIDE SEQUENCE</scope>
    <source>
        <strain evidence="1">NBRC 103684</strain>
    </source>
</reference>
<accession>A0A9W6RY13</accession>
<evidence type="ECO:0000313" key="1">
    <source>
        <dbReference type="EMBL" id="GLY83594.1"/>
    </source>
</evidence>
<dbReference type="EMBL" id="BSTK01000002">
    <property type="protein sequence ID" value="GLY83594.1"/>
    <property type="molecule type" value="Genomic_DNA"/>
</dbReference>
<dbReference type="Gene3D" id="1.25.40.10">
    <property type="entry name" value="Tetratricopeptide repeat domain"/>
    <property type="match status" value="1"/>
</dbReference>
<evidence type="ECO:0000313" key="2">
    <source>
        <dbReference type="Proteomes" id="UP001165074"/>
    </source>
</evidence>
<sequence length="462" mass="50361">MVDPTYRHSLTALRAALGGLSAVEYLNQVNRRHQALGFGAMAIRREKVIRWESGASTPQLSAQLAMADLHGVPEDAVYDLGWPSWLLLAFPADRALLRAPWNLDGTLGSLPGPAQARPSDRRQSPWAAGSTLDAIVGEWSVALSEPIRVIRAGRGRVTRDMIGTFTEPLFRIGRLDDVLGGEMTRRIALANFEVLSSIARDAAYDDATGRCLFSALGEAARICGWLFFDSGLHSAAQSYYVTALRASAMAGDAMAGANALAFMAIQAYSEGDADDAVKLVSVALDRCEGRATPRLRAMLYSRRARAHSRTSHGLTACLRDLDEARRQYALGPHDDDPAWLYWMTESELEMLAASSALSLGRPHEALDSFDAALRKGHSAEDFPRDHAIYLIRIAHAHLLAGEVERACHTATQALTLSRGLRSERVRSDLTRLAMALAGHRSCQAAREFFDFYGTADPAITIS</sequence>
<dbReference type="SUPFAM" id="SSF48452">
    <property type="entry name" value="TPR-like"/>
    <property type="match status" value="1"/>
</dbReference>
<dbReference type="Proteomes" id="UP001165074">
    <property type="component" value="Unassembled WGS sequence"/>
</dbReference>
<comment type="caution">
    <text evidence="1">The sequence shown here is derived from an EMBL/GenBank/DDBJ whole genome shotgun (WGS) entry which is preliminary data.</text>
</comment>
<dbReference type="AlphaFoldDB" id="A0A9W6RY13"/>
<organism evidence="1 2">
    <name type="scientific">Actinoallomurus iriomotensis</name>
    <dbReference type="NCBI Taxonomy" id="478107"/>
    <lineage>
        <taxon>Bacteria</taxon>
        <taxon>Bacillati</taxon>
        <taxon>Actinomycetota</taxon>
        <taxon>Actinomycetes</taxon>
        <taxon>Streptosporangiales</taxon>
        <taxon>Thermomonosporaceae</taxon>
        <taxon>Actinoallomurus</taxon>
    </lineage>
</organism>
<gene>
    <name evidence="1" type="ORF">Airi02_015240</name>
</gene>
<keyword evidence="2" id="KW-1185">Reference proteome</keyword>
<protein>
    <recommendedName>
        <fullName evidence="3">Transcriptional regulator</fullName>
    </recommendedName>
</protein>
<name>A0A9W6RY13_9ACTN</name>
<dbReference type="InterPro" id="IPR011990">
    <property type="entry name" value="TPR-like_helical_dom_sf"/>
</dbReference>